<evidence type="ECO:0000256" key="4">
    <source>
        <dbReference type="ARBA" id="ARBA00038054"/>
    </source>
</evidence>
<dbReference type="SMART" id="SM00903">
    <property type="entry name" value="Flavin_Reduct"/>
    <property type="match status" value="1"/>
</dbReference>
<dbReference type="AlphaFoldDB" id="A0AAN5AKN5"/>
<name>A0AAN5AKN5_9BACT</name>
<dbReference type="RefSeq" id="WP_338236322.1">
    <property type="nucleotide sequence ID" value="NZ_BQKE01000001.1"/>
</dbReference>
<feature type="domain" description="Flavin reductase like" evidence="5">
    <location>
        <begin position="23"/>
        <end position="176"/>
    </location>
</feature>
<dbReference type="InterPro" id="IPR012349">
    <property type="entry name" value="Split_barrel_FMN-bd"/>
</dbReference>
<gene>
    <name evidence="6" type="ORF">PEDI_11630</name>
</gene>
<dbReference type="GO" id="GO:0010181">
    <property type="term" value="F:FMN binding"/>
    <property type="evidence" value="ECO:0007669"/>
    <property type="project" value="InterPro"/>
</dbReference>
<evidence type="ECO:0000256" key="3">
    <source>
        <dbReference type="ARBA" id="ARBA00022643"/>
    </source>
</evidence>
<accession>A0AAN5AKN5</accession>
<dbReference type="Proteomes" id="UP001310022">
    <property type="component" value="Unassembled WGS sequence"/>
</dbReference>
<comment type="similarity">
    <text evidence="4">Belongs to the flavoredoxin family.</text>
</comment>
<dbReference type="PANTHER" id="PTHR33798">
    <property type="entry name" value="FLAVOPROTEIN OXYGENASE"/>
    <property type="match status" value="1"/>
</dbReference>
<sequence>MIPLKTFSPITGQTAAFHKLMLSAVAPRPIAFVSTVDEEGKVNLSPFSFFNAFSSNPPILVFSPARRVRDNTTKHTLENVLKVPECVIHIVDFAIVEQMSLSSTEYEEGVNEFIKSGLTEQPSEVVKPPRVMEAPVAFECKVREVISLGDNGGAGNMVVCEVLKMHVRENIMRNGTIDPVLLDPVARMGGNWYARLTEESLFEIPKPLSRKGIGVDQLPEAIRESNVLTGNNLARLANVEEMPVSQLAFLEKYAKTIEKIKGKHHGEERQDVIHSLAKKLLERGDVEEAWQVLLAD</sequence>
<evidence type="ECO:0000256" key="1">
    <source>
        <dbReference type="ARBA" id="ARBA00001917"/>
    </source>
</evidence>
<proteinExistence type="inferred from homology"/>
<comment type="cofactor">
    <cofactor evidence="1">
        <name>FMN</name>
        <dbReference type="ChEBI" id="CHEBI:58210"/>
    </cofactor>
</comment>
<comment type="caution">
    <text evidence="6">The sequence shown here is derived from an EMBL/GenBank/DDBJ whole genome shotgun (WGS) entry which is preliminary data.</text>
</comment>
<dbReference type="EMBL" id="BQKE01000001">
    <property type="protein sequence ID" value="GJM60611.1"/>
    <property type="molecule type" value="Genomic_DNA"/>
</dbReference>
<keyword evidence="2" id="KW-0285">Flavoprotein</keyword>
<protein>
    <submittedName>
        <fullName evidence="6">Flavin reductase</fullName>
    </submittedName>
</protein>
<dbReference type="GO" id="GO:0016646">
    <property type="term" value="F:oxidoreductase activity, acting on the CH-NH group of donors, NAD or NADP as acceptor"/>
    <property type="evidence" value="ECO:0007669"/>
    <property type="project" value="UniProtKB-ARBA"/>
</dbReference>
<keyword evidence="7" id="KW-1185">Reference proteome</keyword>
<evidence type="ECO:0000313" key="7">
    <source>
        <dbReference type="Proteomes" id="UP001310022"/>
    </source>
</evidence>
<keyword evidence="3" id="KW-0288">FMN</keyword>
<evidence type="ECO:0000313" key="6">
    <source>
        <dbReference type="EMBL" id="GJM60611.1"/>
    </source>
</evidence>
<dbReference type="SUPFAM" id="SSF50475">
    <property type="entry name" value="FMN-binding split barrel"/>
    <property type="match status" value="1"/>
</dbReference>
<evidence type="ECO:0000256" key="2">
    <source>
        <dbReference type="ARBA" id="ARBA00022630"/>
    </source>
</evidence>
<dbReference type="Pfam" id="PF01613">
    <property type="entry name" value="Flavin_Reduct"/>
    <property type="match status" value="1"/>
</dbReference>
<dbReference type="InterPro" id="IPR002563">
    <property type="entry name" value="Flavin_Rdtase-like_dom"/>
</dbReference>
<dbReference type="PANTHER" id="PTHR33798:SF5">
    <property type="entry name" value="FLAVIN REDUCTASE LIKE DOMAIN-CONTAINING PROTEIN"/>
    <property type="match status" value="1"/>
</dbReference>
<dbReference type="Gene3D" id="2.30.110.10">
    <property type="entry name" value="Electron Transport, Fmn-binding Protein, Chain A"/>
    <property type="match status" value="1"/>
</dbReference>
<organism evidence="6 7">
    <name type="scientific">Persicobacter diffluens</name>
    <dbReference type="NCBI Taxonomy" id="981"/>
    <lineage>
        <taxon>Bacteria</taxon>
        <taxon>Pseudomonadati</taxon>
        <taxon>Bacteroidota</taxon>
        <taxon>Cytophagia</taxon>
        <taxon>Cytophagales</taxon>
        <taxon>Persicobacteraceae</taxon>
        <taxon>Persicobacter</taxon>
    </lineage>
</organism>
<evidence type="ECO:0000259" key="5">
    <source>
        <dbReference type="SMART" id="SM00903"/>
    </source>
</evidence>
<reference evidence="6 7" key="1">
    <citation type="submission" date="2021-12" db="EMBL/GenBank/DDBJ databases">
        <title>Genome sequencing of bacteria with rrn-lacking chromosome and rrn-plasmid.</title>
        <authorList>
            <person name="Anda M."/>
            <person name="Iwasaki W."/>
        </authorList>
    </citation>
    <scope>NUCLEOTIDE SEQUENCE [LARGE SCALE GENOMIC DNA]</scope>
    <source>
        <strain evidence="6 7">NBRC 15940</strain>
    </source>
</reference>